<feature type="region of interest" description="Disordered" evidence="2">
    <location>
        <begin position="1"/>
        <end position="38"/>
    </location>
</feature>
<protein>
    <submittedName>
        <fullName evidence="4">Uncharacterized protein</fullName>
    </submittedName>
</protein>
<dbReference type="RefSeq" id="XP_031868752.1">
    <property type="nucleotide sequence ID" value="XM_032015331.1"/>
</dbReference>
<dbReference type="GeneID" id="43599557"/>
<dbReference type="Proteomes" id="UP000254866">
    <property type="component" value="Unassembled WGS sequence"/>
</dbReference>
<evidence type="ECO:0000256" key="3">
    <source>
        <dbReference type="SAM" id="Phobius"/>
    </source>
</evidence>
<dbReference type="PANTHER" id="PTHR33365">
    <property type="entry name" value="YALI0B05434P"/>
    <property type="match status" value="1"/>
</dbReference>
<comment type="caution">
    <text evidence="4">The sequence shown here is derived from an EMBL/GenBank/DDBJ whole genome shotgun (WGS) entry which is preliminary data.</text>
</comment>
<dbReference type="EMBL" id="NPIC01000005">
    <property type="protein sequence ID" value="RDL36096.1"/>
    <property type="molecule type" value="Genomic_DNA"/>
</dbReference>
<name>A0A370TKN4_9HELO</name>
<gene>
    <name evidence="4" type="ORF">BP5553_06708</name>
</gene>
<reference evidence="4 5" key="1">
    <citation type="journal article" date="2018" name="IMA Fungus">
        <title>IMA Genome-F 9: Draft genome sequence of Annulohypoxylon stygium, Aspergillus mulundensis, Berkeleyomyces basicola (syn. Thielaviopsis basicola), Ceratocystis smalleyi, two Cercospora beticola strains, Coleophoma cylindrospora, Fusarium fracticaudum, Phialophora cf. hyalina, and Morchella septimelata.</title>
        <authorList>
            <person name="Wingfield B.D."/>
            <person name="Bills G.F."/>
            <person name="Dong Y."/>
            <person name="Huang W."/>
            <person name="Nel W.J."/>
            <person name="Swalarsk-Parry B.S."/>
            <person name="Vaghefi N."/>
            <person name="Wilken P.M."/>
            <person name="An Z."/>
            <person name="de Beer Z.W."/>
            <person name="De Vos L."/>
            <person name="Chen L."/>
            <person name="Duong T.A."/>
            <person name="Gao Y."/>
            <person name="Hammerbacher A."/>
            <person name="Kikkert J.R."/>
            <person name="Li Y."/>
            <person name="Li H."/>
            <person name="Li K."/>
            <person name="Li Q."/>
            <person name="Liu X."/>
            <person name="Ma X."/>
            <person name="Naidoo K."/>
            <person name="Pethybridge S.J."/>
            <person name="Sun J."/>
            <person name="Steenkamp E.T."/>
            <person name="van der Nest M.A."/>
            <person name="van Wyk S."/>
            <person name="Wingfield M.J."/>
            <person name="Xiong C."/>
            <person name="Yue Q."/>
            <person name="Zhang X."/>
        </authorList>
    </citation>
    <scope>NUCLEOTIDE SEQUENCE [LARGE SCALE GENOMIC DNA]</scope>
    <source>
        <strain evidence="4 5">BP 5553</strain>
    </source>
</reference>
<sequence length="288" mass="33287">MEDIKSESLQEEGVSLLGDEGSPTSLNQELGNRHDSRGSKRNSLLIVLLAISVVANILLLLPRRQSLGLIHRSKYAGLVNDFELPYAWDSDRSNPNDTERNKLWYEDEEADQGIMAVDNDEAISFGLPNSQPWSWDAKVKSIYITNGHHNLHCLRNIYISIDEHERGVPQSLGRHHILHCLGALYDDIKCNADDTPRYTDKHGRKPGEGQIRKCRDWSKLKAFVNEREGCFKYIKHDKEDIRIIERMKYCSNNSPYLPKIRKYFGFSSDWTPWPYVEQDTYLTKEHPS</sequence>
<dbReference type="AlphaFoldDB" id="A0A370TKN4"/>
<keyword evidence="3" id="KW-0472">Membrane</keyword>
<keyword evidence="5" id="KW-1185">Reference proteome</keyword>
<evidence type="ECO:0000313" key="4">
    <source>
        <dbReference type="EMBL" id="RDL36096.1"/>
    </source>
</evidence>
<organism evidence="4 5">
    <name type="scientific">Venustampulla echinocandica</name>
    <dbReference type="NCBI Taxonomy" id="2656787"/>
    <lineage>
        <taxon>Eukaryota</taxon>
        <taxon>Fungi</taxon>
        <taxon>Dikarya</taxon>
        <taxon>Ascomycota</taxon>
        <taxon>Pezizomycotina</taxon>
        <taxon>Leotiomycetes</taxon>
        <taxon>Helotiales</taxon>
        <taxon>Pleuroascaceae</taxon>
        <taxon>Venustampulla</taxon>
    </lineage>
</organism>
<evidence type="ECO:0000256" key="2">
    <source>
        <dbReference type="SAM" id="MobiDB-lite"/>
    </source>
</evidence>
<dbReference type="InterPro" id="IPR021765">
    <property type="entry name" value="UstYa-like"/>
</dbReference>
<keyword evidence="3" id="KW-0812">Transmembrane</keyword>
<keyword evidence="3" id="KW-1133">Transmembrane helix</keyword>
<evidence type="ECO:0000313" key="5">
    <source>
        <dbReference type="Proteomes" id="UP000254866"/>
    </source>
</evidence>
<feature type="transmembrane region" description="Helical" evidence="3">
    <location>
        <begin position="43"/>
        <end position="61"/>
    </location>
</feature>
<dbReference type="STRING" id="2656787.A0A370TKN4"/>
<comment type="similarity">
    <text evidence="1">Belongs to the ustYa family.</text>
</comment>
<dbReference type="OrthoDB" id="3687641at2759"/>
<proteinExistence type="inferred from homology"/>
<dbReference type="PANTHER" id="PTHR33365:SF6">
    <property type="entry name" value="OXIDASE USTYA"/>
    <property type="match status" value="1"/>
</dbReference>
<dbReference type="GO" id="GO:0043386">
    <property type="term" value="P:mycotoxin biosynthetic process"/>
    <property type="evidence" value="ECO:0007669"/>
    <property type="project" value="InterPro"/>
</dbReference>
<evidence type="ECO:0000256" key="1">
    <source>
        <dbReference type="ARBA" id="ARBA00035112"/>
    </source>
</evidence>
<dbReference type="Pfam" id="PF11807">
    <property type="entry name" value="UstYa"/>
    <property type="match status" value="1"/>
</dbReference>
<accession>A0A370TKN4</accession>